<name>A0A6S7DJN5_9BURK</name>
<evidence type="ECO:0000313" key="1">
    <source>
        <dbReference type="EMBL" id="CAB3890080.1"/>
    </source>
</evidence>
<reference evidence="1 2" key="1">
    <citation type="submission" date="2020-04" db="EMBL/GenBank/DDBJ databases">
        <authorList>
            <person name="De Canck E."/>
        </authorList>
    </citation>
    <scope>NUCLEOTIDE SEQUENCE [LARGE SCALE GENOMIC DNA]</scope>
    <source>
        <strain evidence="1 2">LMG 1861</strain>
    </source>
</reference>
<evidence type="ECO:0000313" key="2">
    <source>
        <dbReference type="Proteomes" id="UP000494105"/>
    </source>
</evidence>
<evidence type="ECO:0008006" key="3">
    <source>
        <dbReference type="Google" id="ProtNLM"/>
    </source>
</evidence>
<protein>
    <recommendedName>
        <fullName evidence="3">Replication protein P</fullName>
    </recommendedName>
</protein>
<dbReference type="Proteomes" id="UP000494105">
    <property type="component" value="Unassembled WGS sequence"/>
</dbReference>
<organism evidence="1 2">
    <name type="scientific">Achromobacter piechaudii</name>
    <dbReference type="NCBI Taxonomy" id="72556"/>
    <lineage>
        <taxon>Bacteria</taxon>
        <taxon>Pseudomonadati</taxon>
        <taxon>Pseudomonadota</taxon>
        <taxon>Betaproteobacteria</taxon>
        <taxon>Burkholderiales</taxon>
        <taxon>Alcaligenaceae</taxon>
        <taxon>Achromobacter</taxon>
    </lineage>
</organism>
<dbReference type="EMBL" id="CADILD010000002">
    <property type="protein sequence ID" value="CAB3890080.1"/>
    <property type="molecule type" value="Genomic_DNA"/>
</dbReference>
<accession>A0A6S7DJN5</accession>
<sequence length="233" mass="25007">MSQLINPTTGKGIGDLVVAELRLMYGSKFAQAWEGLTPREVKDAWNQMLAGFTEAEARVGIVACLSRDWPPTLPEFIRLCRPWMSPEVAFHDAVTGMTARRRGEIGNWAHPAIYWAAVAVGTHDLLNCGYGVLKGRWERAFGDEMARGQWHPVPTPAAALPAPGATQATPEEAAKALKAMGAGAVLNESGRDPRRGARRILAAVKKGNASYSPTVIAMAQAAMDAYPDQGAQA</sequence>
<proteinExistence type="predicted"/>
<dbReference type="RefSeq" id="WP_175129176.1">
    <property type="nucleotide sequence ID" value="NZ_CADILD010000002.1"/>
</dbReference>
<gene>
    <name evidence="1" type="ORF">LMG1861_03755</name>
</gene>
<dbReference type="AlphaFoldDB" id="A0A6S7DJN5"/>